<accession>A0ABQ9CWA6</accession>
<proteinExistence type="predicted"/>
<keyword evidence="2" id="KW-1185">Reference proteome</keyword>
<dbReference type="Proteomes" id="UP001145742">
    <property type="component" value="Unassembled WGS sequence"/>
</dbReference>
<sequence>MEQIILSAIMQHVQYNQGIRLSQRGFVKCRPYLTNLISFCDQPTSLVGKEKALSVSYLDFSRVFDTMSNSSLEKLNDQGLDRCTVLWGGKSWTGPERDGEWNDIQLAVSPQWCSPGLNIGGSPV</sequence>
<protein>
    <submittedName>
        <fullName evidence="1">Rna-directed dna polymerase from mobile element jockey-like</fullName>
    </submittedName>
</protein>
<gene>
    <name evidence="1" type="ORF">WISP_128764</name>
</gene>
<dbReference type="EMBL" id="WHWB01034618">
    <property type="protein sequence ID" value="KAJ7407164.1"/>
    <property type="molecule type" value="Genomic_DNA"/>
</dbReference>
<comment type="caution">
    <text evidence="1">The sequence shown here is derived from an EMBL/GenBank/DDBJ whole genome shotgun (WGS) entry which is preliminary data.</text>
</comment>
<name>A0ABQ9CWA6_9PASS</name>
<reference evidence="1" key="1">
    <citation type="submission" date="2019-10" db="EMBL/GenBank/DDBJ databases">
        <authorList>
            <person name="Soares A.E.R."/>
            <person name="Aleixo A."/>
            <person name="Schneider P."/>
            <person name="Miyaki C.Y."/>
            <person name="Schneider M.P."/>
            <person name="Mello C."/>
            <person name="Vasconcelos A.T.R."/>
        </authorList>
    </citation>
    <scope>NUCLEOTIDE SEQUENCE</scope>
    <source>
        <tissue evidence="1">Muscle</tissue>
    </source>
</reference>
<evidence type="ECO:0000313" key="2">
    <source>
        <dbReference type="Proteomes" id="UP001145742"/>
    </source>
</evidence>
<organism evidence="1 2">
    <name type="scientific">Willisornis vidua</name>
    <name type="common">Xingu scale-backed antbird</name>
    <dbReference type="NCBI Taxonomy" id="1566151"/>
    <lineage>
        <taxon>Eukaryota</taxon>
        <taxon>Metazoa</taxon>
        <taxon>Chordata</taxon>
        <taxon>Craniata</taxon>
        <taxon>Vertebrata</taxon>
        <taxon>Euteleostomi</taxon>
        <taxon>Archelosauria</taxon>
        <taxon>Archosauria</taxon>
        <taxon>Dinosauria</taxon>
        <taxon>Saurischia</taxon>
        <taxon>Theropoda</taxon>
        <taxon>Coelurosauria</taxon>
        <taxon>Aves</taxon>
        <taxon>Neognathae</taxon>
        <taxon>Neoaves</taxon>
        <taxon>Telluraves</taxon>
        <taxon>Australaves</taxon>
        <taxon>Passeriformes</taxon>
        <taxon>Thamnophilidae</taxon>
        <taxon>Willisornis</taxon>
    </lineage>
</organism>
<evidence type="ECO:0000313" key="1">
    <source>
        <dbReference type="EMBL" id="KAJ7407164.1"/>
    </source>
</evidence>